<dbReference type="RefSeq" id="XP_006692919.1">
    <property type="nucleotide sequence ID" value="XM_006692856.1"/>
</dbReference>
<evidence type="ECO:0008006" key="4">
    <source>
        <dbReference type="Google" id="ProtNLM"/>
    </source>
</evidence>
<dbReference type="OMA" id="LHYLYSP"/>
<dbReference type="KEGG" id="cthr:CTHT_0024570"/>
<gene>
    <name evidence="2" type="ORF">CTHT_0024570</name>
</gene>
<dbReference type="EMBL" id="GL988041">
    <property type="protein sequence ID" value="EGS20623.1"/>
    <property type="molecule type" value="Genomic_DNA"/>
</dbReference>
<name>G0S5F0_CHATD</name>
<dbReference type="Gene3D" id="3.40.50.1820">
    <property type="entry name" value="alpha/beta hydrolase"/>
    <property type="match status" value="1"/>
</dbReference>
<dbReference type="SUPFAM" id="SSF53474">
    <property type="entry name" value="alpha/beta-Hydrolases"/>
    <property type="match status" value="1"/>
</dbReference>
<dbReference type="GeneID" id="18256495"/>
<dbReference type="PANTHER" id="PTHR31591:SF7">
    <property type="entry name" value="DUF1749-DOMAIN-CONTAINING PROTEIN"/>
    <property type="match status" value="1"/>
</dbReference>
<accession>G0S5F0</accession>
<keyword evidence="3" id="KW-1185">Reference proteome</keyword>
<evidence type="ECO:0000313" key="2">
    <source>
        <dbReference type="EMBL" id="EGS20623.1"/>
    </source>
</evidence>
<dbReference type="AlphaFoldDB" id="G0S5F0"/>
<dbReference type="Proteomes" id="UP000008066">
    <property type="component" value="Unassembled WGS sequence"/>
</dbReference>
<organism evidence="3">
    <name type="scientific">Chaetomium thermophilum (strain DSM 1495 / CBS 144.50 / IMI 039719)</name>
    <name type="common">Thermochaetoides thermophila</name>
    <dbReference type="NCBI Taxonomy" id="759272"/>
    <lineage>
        <taxon>Eukaryota</taxon>
        <taxon>Fungi</taxon>
        <taxon>Dikarya</taxon>
        <taxon>Ascomycota</taxon>
        <taxon>Pezizomycotina</taxon>
        <taxon>Sordariomycetes</taxon>
        <taxon>Sordariomycetidae</taxon>
        <taxon>Sordariales</taxon>
        <taxon>Chaetomiaceae</taxon>
        <taxon>Thermochaetoides</taxon>
    </lineage>
</organism>
<dbReference type="Pfam" id="PF08538">
    <property type="entry name" value="DUF1749"/>
    <property type="match status" value="1"/>
</dbReference>
<dbReference type="PANTHER" id="PTHR31591">
    <property type="entry name" value="UPF0613 PROTEIN PB24D3.06C"/>
    <property type="match status" value="1"/>
</dbReference>
<dbReference type="InterPro" id="IPR013744">
    <property type="entry name" value="SidJ"/>
</dbReference>
<dbReference type="HOGENOM" id="CLU_049633_1_0_1"/>
<dbReference type="eggNOG" id="KOG4840">
    <property type="taxonomic scope" value="Eukaryota"/>
</dbReference>
<evidence type="ECO:0000256" key="1">
    <source>
        <dbReference type="SAM" id="MobiDB-lite"/>
    </source>
</evidence>
<evidence type="ECO:0000313" key="3">
    <source>
        <dbReference type="Proteomes" id="UP000008066"/>
    </source>
</evidence>
<reference evidence="2 3" key="1">
    <citation type="journal article" date="2011" name="Cell">
        <title>Insight into structure and assembly of the nuclear pore complex by utilizing the genome of a eukaryotic thermophile.</title>
        <authorList>
            <person name="Amlacher S."/>
            <person name="Sarges P."/>
            <person name="Flemming D."/>
            <person name="van Noort V."/>
            <person name="Kunze R."/>
            <person name="Devos D.P."/>
            <person name="Arumugam M."/>
            <person name="Bork P."/>
            <person name="Hurt E."/>
        </authorList>
    </citation>
    <scope>NUCLEOTIDE SEQUENCE [LARGE SCALE GENOMIC DNA]</scope>
    <source>
        <strain evidence="3">DSM 1495 / CBS 144.50 / IMI 039719</strain>
    </source>
</reference>
<dbReference type="OrthoDB" id="10034502at2759"/>
<sequence length="329" mass="36588">MPPPINHPSLRPYPVKVHNYLPRPTPDNPNQDPNRPLQVYEHLTTFSSLDSNPQNALVFIGGLGDGPHTIPYVRRLAEHLATTEGGKKWGVFEARLTSAFTGFGHSSLKQDAKELGDLVRYLRSEVVGSKGKVVLMGHSTGCQDCLEYGTKYGPEWEEEERVDGFVLQGPVSDREAVTVSEDMEEVRKSLAVAREMVAQERGEEVIRREEMPKGWRAIPVTAGRWCSLVDIGGDDDYFSSDLPDSTLQQIWGKLSKPVLILPSGKDEWVPAKIDVPALMKRWMSFCAPGIASPLSGFIPGANHRVDNEEGKVWLNETVGKFLEEVDARE</sequence>
<protein>
    <recommendedName>
        <fullName evidence="4">DUF1749-domain-containing protein</fullName>
    </recommendedName>
</protein>
<proteinExistence type="predicted"/>
<dbReference type="InterPro" id="IPR029058">
    <property type="entry name" value="AB_hydrolase_fold"/>
</dbReference>
<feature type="region of interest" description="Disordered" evidence="1">
    <location>
        <begin position="1"/>
        <end position="36"/>
    </location>
</feature>